<dbReference type="EMBL" id="GL636515">
    <property type="protein sequence ID" value="EFW13470.1"/>
    <property type="molecule type" value="Genomic_DNA"/>
</dbReference>
<feature type="compositionally biased region" description="Basic and acidic residues" evidence="1">
    <location>
        <begin position="1"/>
        <end position="10"/>
    </location>
</feature>
<sequence length="115" mass="13554">MSHMVTKDTVSHSTNAMHTGESREKRTFLRSRGEIGEVNPLIWSLSSFFQLFSTKPKYRKLSQTRWKKKNINQKMPFFYSKRFGGRHISTGITVSRHGVRRQPWGFRLGKCLCFR</sequence>
<gene>
    <name evidence="2" type="ORF">CPSG_09922</name>
</gene>
<reference evidence="3" key="2">
    <citation type="submission" date="2010-03" db="EMBL/GenBank/DDBJ databases">
        <title>The genome sequence of Coccidioides posadasii strain Silveira.</title>
        <authorList>
            <consortium name="The Broad Institute Genome Sequencing Center for Infectious Disease"/>
            <person name="Neafsey D."/>
            <person name="Orbach M."/>
            <person name="Henn M.R."/>
            <person name="Cole G.T."/>
            <person name="Galgiani J."/>
            <person name="Gardner M.J."/>
            <person name="Kirkland T.N."/>
            <person name="Taylor J.W."/>
            <person name="Young S.K."/>
            <person name="Zeng Q."/>
            <person name="Koehrsen M."/>
            <person name="Alvarado L."/>
            <person name="Berlin A."/>
            <person name="Borenstein D."/>
            <person name="Chapman S.B."/>
            <person name="Chen Z."/>
            <person name="Engels R."/>
            <person name="Freedman E."/>
            <person name="Gellesch M."/>
            <person name="Goldberg J."/>
            <person name="Griggs A."/>
            <person name="Gujja S."/>
            <person name="Heilman E."/>
            <person name="Heiman D."/>
            <person name="Howarth C."/>
            <person name="Jen D."/>
            <person name="Larson L."/>
            <person name="Mehta T."/>
            <person name="Neiman D."/>
            <person name="Park D."/>
            <person name="Pearson M."/>
            <person name="Richards J."/>
            <person name="Roberts A."/>
            <person name="Saif S."/>
            <person name="Shea T."/>
            <person name="Shenoy N."/>
            <person name="Sisk P."/>
            <person name="Stolte C."/>
            <person name="Sykes S."/>
            <person name="Walk T."/>
            <person name="White J."/>
            <person name="Yandava C."/>
            <person name="Haas B."/>
            <person name="Nusbaum C."/>
            <person name="Birren B."/>
        </authorList>
    </citation>
    <scope>NUCLEOTIDE SEQUENCE [LARGE SCALE GENOMIC DNA]</scope>
    <source>
        <strain evidence="3">RMSCC 757 / Silveira</strain>
    </source>
</reference>
<protein>
    <submittedName>
        <fullName evidence="2">Uncharacterized protein</fullName>
    </submittedName>
</protein>
<organism evidence="3">
    <name type="scientific">Coccidioides posadasii (strain RMSCC 757 / Silveira)</name>
    <name type="common">Valley fever fungus</name>
    <dbReference type="NCBI Taxonomy" id="443226"/>
    <lineage>
        <taxon>Eukaryota</taxon>
        <taxon>Fungi</taxon>
        <taxon>Dikarya</taxon>
        <taxon>Ascomycota</taxon>
        <taxon>Pezizomycotina</taxon>
        <taxon>Eurotiomycetes</taxon>
        <taxon>Eurotiomycetidae</taxon>
        <taxon>Onygenales</taxon>
        <taxon>Onygenaceae</taxon>
        <taxon>Coccidioides</taxon>
    </lineage>
</organism>
<keyword evidence="3" id="KW-1185">Reference proteome</keyword>
<dbReference type="VEuPathDB" id="FungiDB:CPSG_09922"/>
<evidence type="ECO:0000313" key="2">
    <source>
        <dbReference type="EMBL" id="EFW13470.1"/>
    </source>
</evidence>
<name>E9DJC3_COCPS</name>
<accession>E9DJC3</accession>
<dbReference type="HOGENOM" id="CLU_2108809_0_0_1"/>
<proteinExistence type="predicted"/>
<evidence type="ECO:0000256" key="1">
    <source>
        <dbReference type="SAM" id="MobiDB-lite"/>
    </source>
</evidence>
<evidence type="ECO:0000313" key="3">
    <source>
        <dbReference type="Proteomes" id="UP000002497"/>
    </source>
</evidence>
<reference evidence="3" key="1">
    <citation type="journal article" date="2010" name="Genome Res.">
        <title>Population genomic sequencing of Coccidioides fungi reveals recent hybridization and transposon control.</title>
        <authorList>
            <person name="Neafsey D.E."/>
            <person name="Barker B.M."/>
            <person name="Sharpton T.J."/>
            <person name="Stajich J.E."/>
            <person name="Park D.J."/>
            <person name="Whiston E."/>
            <person name="Hung C.-Y."/>
            <person name="McMahan C."/>
            <person name="White J."/>
            <person name="Sykes S."/>
            <person name="Heiman D."/>
            <person name="Young S."/>
            <person name="Zeng Q."/>
            <person name="Abouelleil A."/>
            <person name="Aftuck L."/>
            <person name="Bessette D."/>
            <person name="Brown A."/>
            <person name="FitzGerald M."/>
            <person name="Lui A."/>
            <person name="Macdonald J.P."/>
            <person name="Priest M."/>
            <person name="Orbach M.J."/>
            <person name="Galgiani J.N."/>
            <person name="Kirkland T.N."/>
            <person name="Cole G.T."/>
            <person name="Birren B.W."/>
            <person name="Henn M.R."/>
            <person name="Taylor J.W."/>
            <person name="Rounsley S.D."/>
        </authorList>
    </citation>
    <scope>NUCLEOTIDE SEQUENCE [LARGE SCALE GENOMIC DNA]</scope>
    <source>
        <strain evidence="3">RMSCC 757 / Silveira</strain>
    </source>
</reference>
<dbReference type="AlphaFoldDB" id="E9DJC3"/>
<feature type="region of interest" description="Disordered" evidence="1">
    <location>
        <begin position="1"/>
        <end position="26"/>
    </location>
</feature>
<dbReference type="STRING" id="443226.E9DJC3"/>
<dbReference type="Proteomes" id="UP000002497">
    <property type="component" value="Unassembled WGS sequence"/>
</dbReference>